<dbReference type="SMART" id="SM00895">
    <property type="entry name" value="FCD"/>
    <property type="match status" value="1"/>
</dbReference>
<evidence type="ECO:0000256" key="2">
    <source>
        <dbReference type="ARBA" id="ARBA00023125"/>
    </source>
</evidence>
<dbReference type="InterPro" id="IPR011711">
    <property type="entry name" value="GntR_C"/>
</dbReference>
<keyword evidence="3" id="KW-0804">Transcription</keyword>
<evidence type="ECO:0000256" key="3">
    <source>
        <dbReference type="ARBA" id="ARBA00023163"/>
    </source>
</evidence>
<protein>
    <submittedName>
        <fullName evidence="5">Transcriptional regulator (GntR family protein)</fullName>
    </submittedName>
</protein>
<dbReference type="GO" id="GO:0003700">
    <property type="term" value="F:DNA-binding transcription factor activity"/>
    <property type="evidence" value="ECO:0007669"/>
    <property type="project" value="InterPro"/>
</dbReference>
<evidence type="ECO:0000313" key="6">
    <source>
        <dbReference type="Proteomes" id="UP000000442"/>
    </source>
</evidence>
<dbReference type="Gene3D" id="1.10.10.10">
    <property type="entry name" value="Winged helix-like DNA-binding domain superfamily/Winged helix DNA-binding domain"/>
    <property type="match status" value="1"/>
</dbReference>
<feature type="domain" description="HTH gntR-type" evidence="4">
    <location>
        <begin position="8"/>
        <end position="76"/>
    </location>
</feature>
<gene>
    <name evidence="5" type="ordered locus">HRM2_08200</name>
</gene>
<proteinExistence type="predicted"/>
<dbReference type="HOGENOM" id="CLU_017584_9_1_7"/>
<keyword evidence="6" id="KW-1185">Reference proteome</keyword>
<evidence type="ECO:0000259" key="4">
    <source>
        <dbReference type="PROSITE" id="PS50949"/>
    </source>
</evidence>
<dbReference type="InterPro" id="IPR008920">
    <property type="entry name" value="TF_FadR/GntR_C"/>
</dbReference>
<dbReference type="OrthoDB" id="5343675at2"/>
<dbReference type="SUPFAM" id="SSF48008">
    <property type="entry name" value="GntR ligand-binding domain-like"/>
    <property type="match status" value="1"/>
</dbReference>
<dbReference type="SMART" id="SM00345">
    <property type="entry name" value="HTH_GNTR"/>
    <property type="match status" value="1"/>
</dbReference>
<dbReference type="InterPro" id="IPR000524">
    <property type="entry name" value="Tscrpt_reg_HTH_GntR"/>
</dbReference>
<dbReference type="eggNOG" id="COG2186">
    <property type="taxonomic scope" value="Bacteria"/>
</dbReference>
<name>C0QJT0_DESAH</name>
<dbReference type="EMBL" id="CP001087">
    <property type="protein sequence ID" value="ACN13933.1"/>
    <property type="molecule type" value="Genomic_DNA"/>
</dbReference>
<sequence length="239" mass="26816">MKPLLSKISTGEAVVNYFKSEIEAGRLLPGDQLPSERVLQEQLAISRFSLREGLARLSALGIIDIFHGKGAFVSKTINPDSIGILLVPFRSSNPDGFYEDLFEARMFIEGSLAVLAAQRRPAKHLAAMRENLAQSEVKLDNPEEFGKLDYQFHRLISTMAGNKFLTQMLDVIDDSIQSFLIEHAKNRLSRDNALSVHREIFGCIERKDAETIGALTRRHIKGCKNNFESANLDNNKEEL</sequence>
<dbReference type="InterPro" id="IPR036388">
    <property type="entry name" value="WH-like_DNA-bd_sf"/>
</dbReference>
<dbReference type="SUPFAM" id="SSF46785">
    <property type="entry name" value="Winged helix' DNA-binding domain"/>
    <property type="match status" value="1"/>
</dbReference>
<dbReference type="PROSITE" id="PS50949">
    <property type="entry name" value="HTH_GNTR"/>
    <property type="match status" value="1"/>
</dbReference>
<dbReference type="STRING" id="177437.HRM2_08200"/>
<dbReference type="CDD" id="cd07377">
    <property type="entry name" value="WHTH_GntR"/>
    <property type="match status" value="1"/>
</dbReference>
<keyword evidence="2" id="KW-0238">DNA-binding</keyword>
<accession>C0QJT0</accession>
<keyword evidence="1" id="KW-0805">Transcription regulation</keyword>
<dbReference type="Gene3D" id="1.20.120.530">
    <property type="entry name" value="GntR ligand-binding domain-like"/>
    <property type="match status" value="1"/>
</dbReference>
<dbReference type="AlphaFoldDB" id="C0QJT0"/>
<dbReference type="PRINTS" id="PR00035">
    <property type="entry name" value="HTHGNTR"/>
</dbReference>
<evidence type="ECO:0000313" key="5">
    <source>
        <dbReference type="EMBL" id="ACN13933.1"/>
    </source>
</evidence>
<dbReference type="Pfam" id="PF07729">
    <property type="entry name" value="FCD"/>
    <property type="match status" value="1"/>
</dbReference>
<dbReference type="KEGG" id="dat:HRM2_08200"/>
<organism evidence="5 6">
    <name type="scientific">Desulforapulum autotrophicum (strain ATCC 43914 / DSM 3382 / VKM B-1955 / HRM2)</name>
    <name type="common">Desulfobacterium autotrophicum</name>
    <dbReference type="NCBI Taxonomy" id="177437"/>
    <lineage>
        <taxon>Bacteria</taxon>
        <taxon>Pseudomonadati</taxon>
        <taxon>Thermodesulfobacteriota</taxon>
        <taxon>Desulfobacteria</taxon>
        <taxon>Desulfobacterales</taxon>
        <taxon>Desulfobacteraceae</taxon>
        <taxon>Desulforapulum</taxon>
    </lineage>
</organism>
<dbReference type="PANTHER" id="PTHR43537:SF52">
    <property type="entry name" value="FATTY ACID METABOLISM REGULATOR PROTEIN"/>
    <property type="match status" value="1"/>
</dbReference>
<dbReference type="RefSeq" id="WP_012663173.1">
    <property type="nucleotide sequence ID" value="NC_012108.1"/>
</dbReference>
<dbReference type="PANTHER" id="PTHR43537">
    <property type="entry name" value="TRANSCRIPTIONAL REGULATOR, GNTR FAMILY"/>
    <property type="match status" value="1"/>
</dbReference>
<dbReference type="Proteomes" id="UP000000442">
    <property type="component" value="Chromosome"/>
</dbReference>
<dbReference type="InterPro" id="IPR036390">
    <property type="entry name" value="WH_DNA-bd_sf"/>
</dbReference>
<evidence type="ECO:0000256" key="1">
    <source>
        <dbReference type="ARBA" id="ARBA00023015"/>
    </source>
</evidence>
<reference evidence="5 6" key="1">
    <citation type="journal article" date="2009" name="Environ. Microbiol.">
        <title>Genome sequence of Desulfobacterium autotrophicum HRM2, a marine sulfate reducer oxidizing organic carbon completely to carbon dioxide.</title>
        <authorList>
            <person name="Strittmatter A.W."/>
            <person name="Liesegang H."/>
            <person name="Rabus R."/>
            <person name="Decker I."/>
            <person name="Amann J."/>
            <person name="Andres S."/>
            <person name="Henne A."/>
            <person name="Fricke W.F."/>
            <person name="Martinez-Arias R."/>
            <person name="Bartels D."/>
            <person name="Goesmann A."/>
            <person name="Krause L."/>
            <person name="Puehler A."/>
            <person name="Klenk H.P."/>
            <person name="Richter M."/>
            <person name="Schuler M."/>
            <person name="Gloeckner F.O."/>
            <person name="Meyerdierks A."/>
            <person name="Gottschalk G."/>
            <person name="Amann R."/>
        </authorList>
    </citation>
    <scope>NUCLEOTIDE SEQUENCE [LARGE SCALE GENOMIC DNA]</scope>
    <source>
        <strain evidence="6">ATCC 43914 / DSM 3382 / HRM2</strain>
    </source>
</reference>
<dbReference type="Pfam" id="PF00392">
    <property type="entry name" value="GntR"/>
    <property type="match status" value="1"/>
</dbReference>
<dbReference type="GO" id="GO:0003677">
    <property type="term" value="F:DNA binding"/>
    <property type="evidence" value="ECO:0007669"/>
    <property type="project" value="UniProtKB-KW"/>
</dbReference>